<organism evidence="1 2">
    <name type="scientific">Atlantibacter subterraneus</name>
    <dbReference type="NCBI Taxonomy" id="255519"/>
    <lineage>
        <taxon>Bacteria</taxon>
        <taxon>Pseudomonadati</taxon>
        <taxon>Pseudomonadota</taxon>
        <taxon>Gammaproteobacteria</taxon>
        <taxon>Enterobacterales</taxon>
        <taxon>Enterobacteriaceae</taxon>
        <taxon>Atlantibacter</taxon>
    </lineage>
</organism>
<protein>
    <submittedName>
        <fullName evidence="1">DUF2931 family protein</fullName>
    </submittedName>
</protein>
<accession>A0ABU4E433</accession>
<dbReference type="EMBL" id="JAWLOF010000006">
    <property type="protein sequence ID" value="MDV7023056.1"/>
    <property type="molecule type" value="Genomic_DNA"/>
</dbReference>
<comment type="caution">
    <text evidence="1">The sequence shown here is derived from an EMBL/GenBank/DDBJ whole genome shotgun (WGS) entry which is preliminary data.</text>
</comment>
<dbReference type="RefSeq" id="WP_317678162.1">
    <property type="nucleotide sequence ID" value="NZ_JAWLOF010000006.1"/>
</dbReference>
<name>A0ABU4E433_9ENTR</name>
<sequence length="223" mass="25748">MKKFLFYLLIVVSLPGCTGGNKVTGNAKLPKLYDYWFFNFAYPKALPAEVTYVEMLDREGYYYQFRMLDGTQPRSDSVGRWNEPVGAGSSSLNKVNDPPRFIHFCWDSIIDKKVYETEIAFNSRIDSMMLTASPPVPHITDPLYFRFMVIGLAPEGKVRVWLENDVHNYIRLSDLPARDFKIKTVSGSQLKMCKGVTYFGDGYEYIDETINFIKGKKYPYGEW</sequence>
<evidence type="ECO:0000313" key="2">
    <source>
        <dbReference type="Proteomes" id="UP001187066"/>
    </source>
</evidence>
<gene>
    <name evidence="1" type="ORF">R4P48_10255</name>
</gene>
<reference evidence="1 2" key="1">
    <citation type="submission" date="2023-10" db="EMBL/GenBank/DDBJ databases">
        <authorList>
            <person name="Dale J."/>
        </authorList>
    </citation>
    <scope>NUCLEOTIDE SEQUENCE [LARGE SCALE GENOMIC DNA]</scope>
    <source>
        <strain evidence="1 2">2023EL-00970</strain>
    </source>
</reference>
<proteinExistence type="predicted"/>
<evidence type="ECO:0000313" key="1">
    <source>
        <dbReference type="EMBL" id="MDV7023056.1"/>
    </source>
</evidence>
<dbReference type="InterPro" id="IPR021326">
    <property type="entry name" value="DUF2931"/>
</dbReference>
<dbReference type="Proteomes" id="UP001187066">
    <property type="component" value="Unassembled WGS sequence"/>
</dbReference>
<dbReference type="Pfam" id="PF11153">
    <property type="entry name" value="DUF2931"/>
    <property type="match status" value="1"/>
</dbReference>
<keyword evidence="2" id="KW-1185">Reference proteome</keyword>